<name>A0A857DFN9_9FIRM</name>
<feature type="transmembrane region" description="Helical" evidence="7">
    <location>
        <begin position="154"/>
        <end position="176"/>
    </location>
</feature>
<dbReference type="InterPro" id="IPR032818">
    <property type="entry name" value="DedA-like"/>
</dbReference>
<dbReference type="PANTHER" id="PTHR30353:SF0">
    <property type="entry name" value="TRANSMEMBRANE PROTEIN"/>
    <property type="match status" value="1"/>
</dbReference>
<proteinExistence type="inferred from homology"/>
<organism evidence="9 10">
    <name type="scientific">Dehalobacter restrictus</name>
    <dbReference type="NCBI Taxonomy" id="55583"/>
    <lineage>
        <taxon>Bacteria</taxon>
        <taxon>Bacillati</taxon>
        <taxon>Bacillota</taxon>
        <taxon>Clostridia</taxon>
        <taxon>Eubacteriales</taxon>
        <taxon>Desulfitobacteriaceae</taxon>
        <taxon>Dehalobacter</taxon>
    </lineage>
</organism>
<keyword evidence="6 7" id="KW-0472">Membrane</keyword>
<keyword evidence="3 7" id="KW-1003">Cell membrane</keyword>
<dbReference type="NCBIfam" id="NF008102">
    <property type="entry name" value="PRK10847.1"/>
    <property type="match status" value="1"/>
</dbReference>
<evidence type="ECO:0000313" key="9">
    <source>
        <dbReference type="EMBL" id="QGZ99520.1"/>
    </source>
</evidence>
<feature type="transmembrane region" description="Helical" evidence="7">
    <location>
        <begin position="55"/>
        <end position="82"/>
    </location>
</feature>
<reference evidence="9 10" key="1">
    <citation type="submission" date="2019-12" db="EMBL/GenBank/DDBJ databases">
        <title>Sequence classification of anaerobic respiratory reductive dehalogenases: First we see many, then we see few.</title>
        <authorList>
            <person name="Molenda O."/>
            <person name="Puentes Jacome L.A."/>
            <person name="Cao X."/>
            <person name="Nesbo C.L."/>
            <person name="Tang S."/>
            <person name="Morson N."/>
            <person name="Patron J."/>
            <person name="Lomheim L."/>
            <person name="Wishart D.S."/>
            <person name="Edwards E.A."/>
        </authorList>
    </citation>
    <scope>NUCLEOTIDE SEQUENCE [LARGE SCALE GENOMIC DNA]</scope>
    <source>
        <strain evidence="9 10">12DCA</strain>
    </source>
</reference>
<keyword evidence="4 7" id="KW-0812">Transmembrane</keyword>
<comment type="similarity">
    <text evidence="2 7">Belongs to the DedA family.</text>
</comment>
<dbReference type="InterPro" id="IPR032816">
    <property type="entry name" value="VTT_dom"/>
</dbReference>
<accession>A0A857DFN9</accession>
<feature type="transmembrane region" description="Helical" evidence="7">
    <location>
        <begin position="188"/>
        <end position="206"/>
    </location>
</feature>
<evidence type="ECO:0000256" key="5">
    <source>
        <dbReference type="ARBA" id="ARBA00022989"/>
    </source>
</evidence>
<dbReference type="RefSeq" id="WP_019225157.1">
    <property type="nucleotide sequence ID" value="NZ_CP046996.1"/>
</dbReference>
<evidence type="ECO:0000256" key="1">
    <source>
        <dbReference type="ARBA" id="ARBA00004651"/>
    </source>
</evidence>
<evidence type="ECO:0000256" key="7">
    <source>
        <dbReference type="RuleBase" id="RU367016"/>
    </source>
</evidence>
<sequence length="212" mass="24170">MEFITSLIDIVLHIDKYLDMLVQTYGVWAYLIIFLIIFCETGLVVTPFLPGDSLLFVIGALGATGAMDIKFAFILLLIAAIAGNTQNYFIGRFFGQKAFNWKDNRLFKKKYLIQTHSFYEKHGGKTIFISRFLPIIRTFAPFVGGISNMRLWKFMLYNICGALAWISLFVMGGYYFGNIPTVEQNFSLIIFAIIFITVLPSVIFALRQKFSS</sequence>
<feature type="transmembrane region" description="Helical" evidence="7">
    <location>
        <begin position="27"/>
        <end position="49"/>
    </location>
</feature>
<protein>
    <submittedName>
        <fullName evidence="9">DedA family protein</fullName>
    </submittedName>
</protein>
<keyword evidence="5 7" id="KW-1133">Transmembrane helix</keyword>
<evidence type="ECO:0000313" key="10">
    <source>
        <dbReference type="Proteomes" id="UP000430508"/>
    </source>
</evidence>
<dbReference type="Proteomes" id="UP000430508">
    <property type="component" value="Chromosome"/>
</dbReference>
<dbReference type="EMBL" id="CP046996">
    <property type="protein sequence ID" value="QGZ99520.1"/>
    <property type="molecule type" value="Genomic_DNA"/>
</dbReference>
<dbReference type="Pfam" id="PF09335">
    <property type="entry name" value="VTT_dom"/>
    <property type="match status" value="1"/>
</dbReference>
<dbReference type="PANTHER" id="PTHR30353">
    <property type="entry name" value="INNER MEMBRANE PROTEIN DEDA-RELATED"/>
    <property type="match status" value="1"/>
</dbReference>
<evidence type="ECO:0000259" key="8">
    <source>
        <dbReference type="Pfam" id="PF09335"/>
    </source>
</evidence>
<comment type="subcellular location">
    <subcellularLocation>
        <location evidence="1 7">Cell membrane</location>
        <topology evidence="1 7">Multi-pass membrane protein</topology>
    </subcellularLocation>
</comment>
<feature type="domain" description="VTT" evidence="8">
    <location>
        <begin position="49"/>
        <end position="174"/>
    </location>
</feature>
<dbReference type="GO" id="GO:0005886">
    <property type="term" value="C:plasma membrane"/>
    <property type="evidence" value="ECO:0007669"/>
    <property type="project" value="UniProtKB-SubCell"/>
</dbReference>
<evidence type="ECO:0000256" key="6">
    <source>
        <dbReference type="ARBA" id="ARBA00023136"/>
    </source>
</evidence>
<evidence type="ECO:0000256" key="4">
    <source>
        <dbReference type="ARBA" id="ARBA00022692"/>
    </source>
</evidence>
<evidence type="ECO:0000256" key="2">
    <source>
        <dbReference type="ARBA" id="ARBA00010792"/>
    </source>
</evidence>
<dbReference type="InterPro" id="IPR058127">
    <property type="entry name" value="DedA"/>
</dbReference>
<gene>
    <name evidence="9" type="ORF">GQ588_02045</name>
</gene>
<dbReference type="AlphaFoldDB" id="A0A857DFN9"/>
<evidence type="ECO:0000256" key="3">
    <source>
        <dbReference type="ARBA" id="ARBA00022475"/>
    </source>
</evidence>